<name>A0A9X5RMZ2_BACTU</name>
<gene>
    <name evidence="1" type="ORF">BTGOE4_32710</name>
</gene>
<proteinExistence type="predicted"/>
<dbReference type="EMBL" id="LXLI01000026">
    <property type="protein sequence ID" value="OFC91573.1"/>
    <property type="molecule type" value="Genomic_DNA"/>
</dbReference>
<evidence type="ECO:0000313" key="1">
    <source>
        <dbReference type="EMBL" id="OFC91573.1"/>
    </source>
</evidence>
<sequence length="54" mass="6312">MTLKHLYEFSKNVGNTPLIKLECEEPKNRRTFLSMLNVNGITLQDQLRIGQHLE</sequence>
<protein>
    <submittedName>
        <fullName evidence="1">Uncharacterized protein</fullName>
    </submittedName>
</protein>
<dbReference type="Proteomes" id="UP000175994">
    <property type="component" value="Unassembled WGS sequence"/>
</dbReference>
<dbReference type="AlphaFoldDB" id="A0A9X5RMZ2"/>
<reference evidence="1 2" key="1">
    <citation type="submission" date="2016-04" db="EMBL/GenBank/DDBJ databases">
        <title>Bacillus thuringiensis and Bacillus weihenstephanensis as novel biocontrol agents of wilt causing Verticillium species.</title>
        <authorList>
            <person name="Hollensteiner J."/>
            <person name="Wemheuer F."/>
            <person name="Harting R."/>
            <person name="Kolarzyk A."/>
            <person name="Diaz-Valerio S."/>
            <person name="Poehlein A."/>
            <person name="Brzuszkiewicz E."/>
            <person name="Nesemann K."/>
            <person name="Braus-Stromeyer S."/>
            <person name="Braus G."/>
            <person name="Daniel R."/>
            <person name="Liesegang H."/>
        </authorList>
    </citation>
    <scope>NUCLEOTIDE SEQUENCE [LARGE SCALE GENOMIC DNA]</scope>
    <source>
        <strain evidence="1 2">GOE4</strain>
    </source>
</reference>
<comment type="caution">
    <text evidence="1">The sequence shown here is derived from an EMBL/GenBank/DDBJ whole genome shotgun (WGS) entry which is preliminary data.</text>
</comment>
<evidence type="ECO:0000313" key="2">
    <source>
        <dbReference type="Proteomes" id="UP000175994"/>
    </source>
</evidence>
<organism evidence="1 2">
    <name type="scientific">Bacillus thuringiensis</name>
    <dbReference type="NCBI Taxonomy" id="1428"/>
    <lineage>
        <taxon>Bacteria</taxon>
        <taxon>Bacillati</taxon>
        <taxon>Bacillota</taxon>
        <taxon>Bacilli</taxon>
        <taxon>Bacillales</taxon>
        <taxon>Bacillaceae</taxon>
        <taxon>Bacillus</taxon>
        <taxon>Bacillus cereus group</taxon>
    </lineage>
</organism>
<accession>A0A9X5RMZ2</accession>